<protein>
    <recommendedName>
        <fullName evidence="4">Secreted protein</fullName>
    </recommendedName>
</protein>
<feature type="chain" id="PRO_5047311606" description="Secreted protein" evidence="1">
    <location>
        <begin position="30"/>
        <end position="191"/>
    </location>
</feature>
<reference evidence="2 3" key="1">
    <citation type="submission" date="2022-03" db="EMBL/GenBank/DDBJ databases">
        <title>Complete genome sequence of Lysobacter capsici VKM B-2533 and Lysobacter gummosus 10.1.1, promising sources of lytic agents.</title>
        <authorList>
            <person name="Tarlachkov S.V."/>
            <person name="Kudryakova I.V."/>
            <person name="Afoshin A.S."/>
            <person name="Leontyevskaya E.A."/>
            <person name="Leontyevskaya N.V."/>
        </authorList>
    </citation>
    <scope>NUCLEOTIDE SEQUENCE [LARGE SCALE GENOMIC DNA]</scope>
    <source>
        <strain evidence="2 3">10.1.1</strain>
    </source>
</reference>
<sequence length="191" mass="19669">MSGLTRSPRGRRFAAAALTALALSSSIQAAAGEAGSSRYSSLIEKDCTAAPVPKDEEGQGGSSVCPGVDGYRLQVLDGDARMSIDVVTPAGKILPLEFWSTVGSGFSSLGNSAEWRYPASGGRVPKALIVRLNISENPERSELTTSYLVVSKLGADSACVTAKVAPGKGQNEAARKAADIAPAAPCLRSKD</sequence>
<evidence type="ECO:0000256" key="1">
    <source>
        <dbReference type="SAM" id="SignalP"/>
    </source>
</evidence>
<dbReference type="RefSeq" id="WP_148648892.1">
    <property type="nucleotide sequence ID" value="NZ_CP011131.1"/>
</dbReference>
<evidence type="ECO:0000313" key="2">
    <source>
        <dbReference type="EMBL" id="UNP27541.1"/>
    </source>
</evidence>
<accession>A0ABY3X4N8</accession>
<keyword evidence="1" id="KW-0732">Signal</keyword>
<organism evidence="2 3">
    <name type="scientific">Lysobacter gummosus</name>
    <dbReference type="NCBI Taxonomy" id="262324"/>
    <lineage>
        <taxon>Bacteria</taxon>
        <taxon>Pseudomonadati</taxon>
        <taxon>Pseudomonadota</taxon>
        <taxon>Gammaproteobacteria</taxon>
        <taxon>Lysobacterales</taxon>
        <taxon>Lysobacteraceae</taxon>
        <taxon>Lysobacter</taxon>
    </lineage>
</organism>
<evidence type="ECO:0008006" key="4">
    <source>
        <dbReference type="Google" id="ProtNLM"/>
    </source>
</evidence>
<proteinExistence type="predicted"/>
<name>A0ABY3X4N8_9GAMM</name>
<gene>
    <name evidence="2" type="ORF">MOV92_13490</name>
</gene>
<keyword evidence="3" id="KW-1185">Reference proteome</keyword>
<dbReference type="Proteomes" id="UP000829194">
    <property type="component" value="Chromosome"/>
</dbReference>
<dbReference type="EMBL" id="CP093547">
    <property type="protein sequence ID" value="UNP27541.1"/>
    <property type="molecule type" value="Genomic_DNA"/>
</dbReference>
<feature type="signal peptide" evidence="1">
    <location>
        <begin position="1"/>
        <end position="29"/>
    </location>
</feature>
<evidence type="ECO:0000313" key="3">
    <source>
        <dbReference type="Proteomes" id="UP000829194"/>
    </source>
</evidence>